<evidence type="ECO:0000256" key="4">
    <source>
        <dbReference type="ARBA" id="ARBA00022617"/>
    </source>
</evidence>
<feature type="domain" description="Cytochrome c" evidence="23">
    <location>
        <begin position="286"/>
        <end position="367"/>
    </location>
</feature>
<dbReference type="InterPro" id="IPR001505">
    <property type="entry name" value="Copper_CuA"/>
</dbReference>
<dbReference type="InterPro" id="IPR036909">
    <property type="entry name" value="Cyt_c-like_dom_sf"/>
</dbReference>
<evidence type="ECO:0000256" key="7">
    <source>
        <dbReference type="ARBA" id="ARBA00022723"/>
    </source>
</evidence>
<evidence type="ECO:0000256" key="20">
    <source>
        <dbReference type="SAM" id="SignalP"/>
    </source>
</evidence>
<dbReference type="PANTHER" id="PTHR22888">
    <property type="entry name" value="CYTOCHROME C OXIDASE, SUBUNIT II"/>
    <property type="match status" value="1"/>
</dbReference>
<dbReference type="GO" id="GO:0042773">
    <property type="term" value="P:ATP synthesis coupled electron transport"/>
    <property type="evidence" value="ECO:0007669"/>
    <property type="project" value="TreeGrafter"/>
</dbReference>
<evidence type="ECO:0000256" key="12">
    <source>
        <dbReference type="ARBA" id="ARBA00023008"/>
    </source>
</evidence>
<dbReference type="SUPFAM" id="SSF46626">
    <property type="entry name" value="Cytochrome c"/>
    <property type="match status" value="1"/>
</dbReference>
<dbReference type="GO" id="GO:0005886">
    <property type="term" value="C:plasma membrane"/>
    <property type="evidence" value="ECO:0007669"/>
    <property type="project" value="UniProtKB-SubCell"/>
</dbReference>
<dbReference type="PANTHER" id="PTHR22888:SF9">
    <property type="entry name" value="CYTOCHROME C OXIDASE SUBUNIT 2"/>
    <property type="match status" value="1"/>
</dbReference>
<dbReference type="InterPro" id="IPR011759">
    <property type="entry name" value="Cyt_c_oxidase_su2_TM_dom"/>
</dbReference>
<evidence type="ECO:0000256" key="10">
    <source>
        <dbReference type="ARBA" id="ARBA00022989"/>
    </source>
</evidence>
<evidence type="ECO:0000256" key="6">
    <source>
        <dbReference type="ARBA" id="ARBA00022692"/>
    </source>
</evidence>
<dbReference type="Gene3D" id="1.10.760.10">
    <property type="entry name" value="Cytochrome c-like domain"/>
    <property type="match status" value="1"/>
</dbReference>
<keyword evidence="5 17" id="KW-0679">Respiratory chain</keyword>
<comment type="similarity">
    <text evidence="2 17">Belongs to the cytochrome c oxidase subunit 2 family.</text>
</comment>
<keyword evidence="8" id="KW-1278">Translocase</keyword>
<keyword evidence="25" id="KW-1185">Reference proteome</keyword>
<evidence type="ECO:0000259" key="23">
    <source>
        <dbReference type="PROSITE" id="PS51007"/>
    </source>
</evidence>
<dbReference type="PROSITE" id="PS50857">
    <property type="entry name" value="COX2_CUA"/>
    <property type="match status" value="1"/>
</dbReference>
<dbReference type="PROSITE" id="PS50999">
    <property type="entry name" value="COX2_TM"/>
    <property type="match status" value="1"/>
</dbReference>
<feature type="domain" description="Cytochrome oxidase subunit II copper A binding" evidence="21">
    <location>
        <begin position="125"/>
        <end position="262"/>
    </location>
</feature>
<evidence type="ECO:0000256" key="18">
    <source>
        <dbReference type="RuleBase" id="RU004024"/>
    </source>
</evidence>
<evidence type="ECO:0000256" key="5">
    <source>
        <dbReference type="ARBA" id="ARBA00022660"/>
    </source>
</evidence>
<feature type="transmembrane region" description="Helical" evidence="19">
    <location>
        <begin position="51"/>
        <end position="76"/>
    </location>
</feature>
<dbReference type="PRINTS" id="PR01166">
    <property type="entry name" value="CYCOXIDASEII"/>
</dbReference>
<organism evidence="24 25">
    <name type="scientific">Marisediminitalea aggregata</name>
    <dbReference type="NCBI Taxonomy" id="634436"/>
    <lineage>
        <taxon>Bacteria</taxon>
        <taxon>Pseudomonadati</taxon>
        <taxon>Pseudomonadota</taxon>
        <taxon>Gammaproteobacteria</taxon>
        <taxon>Alteromonadales</taxon>
        <taxon>Alteromonadaceae</taxon>
        <taxon>Marisediminitalea</taxon>
    </lineage>
</organism>
<evidence type="ECO:0000256" key="8">
    <source>
        <dbReference type="ARBA" id="ARBA00022967"/>
    </source>
</evidence>
<comment type="cofactor">
    <cofactor evidence="18">
        <name>Cu cation</name>
        <dbReference type="ChEBI" id="CHEBI:23378"/>
    </cofactor>
    <text evidence="18">Binds a copper A center.</text>
</comment>
<keyword evidence="7 16" id="KW-0479">Metal-binding</keyword>
<keyword evidence="13 19" id="KW-0472">Membrane</keyword>
<evidence type="ECO:0000256" key="2">
    <source>
        <dbReference type="ARBA" id="ARBA00007866"/>
    </source>
</evidence>
<dbReference type="EMBL" id="FQWD01000001">
    <property type="protein sequence ID" value="SHF89932.1"/>
    <property type="molecule type" value="Genomic_DNA"/>
</dbReference>
<reference evidence="25" key="1">
    <citation type="submission" date="2016-11" db="EMBL/GenBank/DDBJ databases">
        <authorList>
            <person name="Varghese N."/>
            <person name="Submissions S."/>
        </authorList>
    </citation>
    <scope>NUCLEOTIDE SEQUENCE [LARGE SCALE GENOMIC DNA]</scope>
    <source>
        <strain evidence="25">CGMCC 1.8995</strain>
    </source>
</reference>
<name>A0A1M5FFJ0_9ALTE</name>
<dbReference type="InterPro" id="IPR036257">
    <property type="entry name" value="Cyt_c_oxidase_su2_TM_sf"/>
</dbReference>
<evidence type="ECO:0000256" key="19">
    <source>
        <dbReference type="SAM" id="Phobius"/>
    </source>
</evidence>
<keyword evidence="6 17" id="KW-0812">Transmembrane</keyword>
<dbReference type="GO" id="GO:0004129">
    <property type="term" value="F:cytochrome-c oxidase activity"/>
    <property type="evidence" value="ECO:0007669"/>
    <property type="project" value="UniProtKB-EC"/>
</dbReference>
<keyword evidence="10 19" id="KW-1133">Transmembrane helix</keyword>
<sequence>MKQLERCVLKACTALVLLVVGTTAIAAGSNDVSSLNLRRGATEISGQVYDLHMLMFSICVGIAVVVFGVMFVSMYLHRKSRGAKPANFHENVKVEIAWTVIPFLILIFMAVPAAKTLIAMEDTTEADLTVLVTGSQWKWHYKYMDREVEYYSLLATQREQINNRYNKGENYLLEVDRPLVIPTGQKVRFLITSDDVIHSWWVPDFAVKKDANPGFINEAWTKVDEPGIYRGQCAELCGKDHGFMPVVVIAKEPADYEAWVSEQESIQRQAREEEQRLLAMSMSKEELMSEGERVYNAACAACHMPNGEGLPGVFPALKGSVLATQNDPTAHIEIVLNGKTGTAMQAFGKMLSLKEIAAVVTYERNAWGNNTGQLIQPKDVNAVATGQ</sequence>
<dbReference type="PROSITE" id="PS00078">
    <property type="entry name" value="COX2"/>
    <property type="match status" value="1"/>
</dbReference>
<dbReference type="PROSITE" id="PS51007">
    <property type="entry name" value="CYTC"/>
    <property type="match status" value="1"/>
</dbReference>
<evidence type="ECO:0000256" key="17">
    <source>
        <dbReference type="RuleBase" id="RU000456"/>
    </source>
</evidence>
<evidence type="ECO:0000259" key="22">
    <source>
        <dbReference type="PROSITE" id="PS50999"/>
    </source>
</evidence>
<dbReference type="Pfam" id="PF02790">
    <property type="entry name" value="COX2_TM"/>
    <property type="match status" value="1"/>
</dbReference>
<dbReference type="InterPro" id="IPR002429">
    <property type="entry name" value="CcO_II-like_C"/>
</dbReference>
<dbReference type="SUPFAM" id="SSF49503">
    <property type="entry name" value="Cupredoxins"/>
    <property type="match status" value="1"/>
</dbReference>
<dbReference type="Proteomes" id="UP000184520">
    <property type="component" value="Unassembled WGS sequence"/>
</dbReference>
<dbReference type="NCBIfam" id="TIGR02866">
    <property type="entry name" value="CoxB"/>
    <property type="match status" value="1"/>
</dbReference>
<evidence type="ECO:0000259" key="21">
    <source>
        <dbReference type="PROSITE" id="PS50857"/>
    </source>
</evidence>
<protein>
    <recommendedName>
        <fullName evidence="18">Cytochrome c oxidase subunit 2</fullName>
        <ecNumber evidence="18">7.1.1.9</ecNumber>
    </recommendedName>
</protein>
<dbReference type="Gene3D" id="2.60.40.420">
    <property type="entry name" value="Cupredoxins - blue copper proteins"/>
    <property type="match status" value="1"/>
</dbReference>
<evidence type="ECO:0000256" key="15">
    <source>
        <dbReference type="ARBA" id="ARBA00047816"/>
    </source>
</evidence>
<keyword evidence="12 18" id="KW-0186">Copper</keyword>
<feature type="transmembrane region" description="Helical" evidence="19">
    <location>
        <begin position="96"/>
        <end position="114"/>
    </location>
</feature>
<gene>
    <name evidence="24" type="ORF">SAMN05216361_0807</name>
</gene>
<evidence type="ECO:0000256" key="11">
    <source>
        <dbReference type="ARBA" id="ARBA00023004"/>
    </source>
</evidence>
<comment type="catalytic activity">
    <reaction evidence="15 18">
        <text>4 Fe(II)-[cytochrome c] + O2 + 8 H(+)(in) = 4 Fe(III)-[cytochrome c] + 2 H2O + 4 H(+)(out)</text>
        <dbReference type="Rhea" id="RHEA:11436"/>
        <dbReference type="Rhea" id="RHEA-COMP:10350"/>
        <dbReference type="Rhea" id="RHEA-COMP:14399"/>
        <dbReference type="ChEBI" id="CHEBI:15377"/>
        <dbReference type="ChEBI" id="CHEBI:15378"/>
        <dbReference type="ChEBI" id="CHEBI:15379"/>
        <dbReference type="ChEBI" id="CHEBI:29033"/>
        <dbReference type="ChEBI" id="CHEBI:29034"/>
        <dbReference type="EC" id="7.1.1.9"/>
    </reaction>
</comment>
<keyword evidence="11 16" id="KW-0408">Iron</keyword>
<evidence type="ECO:0000256" key="3">
    <source>
        <dbReference type="ARBA" id="ARBA00022448"/>
    </source>
</evidence>
<dbReference type="InterPro" id="IPR008972">
    <property type="entry name" value="Cupredoxin"/>
</dbReference>
<dbReference type="InterPro" id="IPR045187">
    <property type="entry name" value="CcO_II"/>
</dbReference>
<dbReference type="EC" id="7.1.1.9" evidence="18"/>
<proteinExistence type="inferred from homology"/>
<dbReference type="SUPFAM" id="SSF81464">
    <property type="entry name" value="Cytochrome c oxidase subunit II-like, transmembrane region"/>
    <property type="match status" value="1"/>
</dbReference>
<dbReference type="GO" id="GO:0016491">
    <property type="term" value="F:oxidoreductase activity"/>
    <property type="evidence" value="ECO:0007669"/>
    <property type="project" value="InterPro"/>
</dbReference>
<dbReference type="AlphaFoldDB" id="A0A1M5FFJ0"/>
<dbReference type="Gene3D" id="1.10.287.90">
    <property type="match status" value="1"/>
</dbReference>
<dbReference type="InterPro" id="IPR014222">
    <property type="entry name" value="Cyt_c_oxidase_su2"/>
</dbReference>
<keyword evidence="9 17" id="KW-0249">Electron transport</keyword>
<accession>A0A1M5FFJ0</accession>
<comment type="function">
    <text evidence="14 18">Subunits I and II form the functional core of the enzyme complex. Electrons originating in cytochrome c are transferred via heme a and Cu(A) to the binuclear center formed by heme a3 and Cu(B).</text>
</comment>
<evidence type="ECO:0000256" key="14">
    <source>
        <dbReference type="ARBA" id="ARBA00024688"/>
    </source>
</evidence>
<keyword evidence="3 17" id="KW-0813">Transport</keyword>
<dbReference type="InterPro" id="IPR009056">
    <property type="entry name" value="Cyt_c-like_dom"/>
</dbReference>
<dbReference type="STRING" id="634436.SAMN05216361_0807"/>
<dbReference type="Pfam" id="PF00116">
    <property type="entry name" value="COX2"/>
    <property type="match status" value="1"/>
</dbReference>
<dbReference type="Pfam" id="PF13442">
    <property type="entry name" value="Cytochrome_CBB3"/>
    <property type="match status" value="1"/>
</dbReference>
<keyword evidence="20" id="KW-0732">Signal</keyword>
<evidence type="ECO:0000313" key="25">
    <source>
        <dbReference type="Proteomes" id="UP000184520"/>
    </source>
</evidence>
<feature type="chain" id="PRO_5012409279" description="Cytochrome c oxidase subunit 2" evidence="20">
    <location>
        <begin position="27"/>
        <end position="387"/>
    </location>
</feature>
<evidence type="ECO:0000313" key="24">
    <source>
        <dbReference type="EMBL" id="SHF89932.1"/>
    </source>
</evidence>
<keyword evidence="4 16" id="KW-0349">Heme</keyword>
<dbReference type="GO" id="GO:0005507">
    <property type="term" value="F:copper ion binding"/>
    <property type="evidence" value="ECO:0007669"/>
    <property type="project" value="InterPro"/>
</dbReference>
<evidence type="ECO:0000256" key="1">
    <source>
        <dbReference type="ARBA" id="ARBA00004141"/>
    </source>
</evidence>
<feature type="signal peptide" evidence="20">
    <location>
        <begin position="1"/>
        <end position="26"/>
    </location>
</feature>
<feature type="domain" description="Cytochrome oxidase subunit II transmembrane region profile" evidence="22">
    <location>
        <begin position="29"/>
        <end position="124"/>
    </location>
</feature>
<evidence type="ECO:0000256" key="13">
    <source>
        <dbReference type="ARBA" id="ARBA00023136"/>
    </source>
</evidence>
<evidence type="ECO:0000256" key="16">
    <source>
        <dbReference type="PROSITE-ProRule" id="PRU00433"/>
    </source>
</evidence>
<evidence type="ECO:0000256" key="9">
    <source>
        <dbReference type="ARBA" id="ARBA00022982"/>
    </source>
</evidence>
<dbReference type="GO" id="GO:0020037">
    <property type="term" value="F:heme binding"/>
    <property type="evidence" value="ECO:0007669"/>
    <property type="project" value="InterPro"/>
</dbReference>
<comment type="subcellular location">
    <subcellularLocation>
        <location evidence="17">Cell membrane</location>
        <topology evidence="17">Multi-pass membrane protein</topology>
    </subcellularLocation>
    <subcellularLocation>
        <location evidence="1">Membrane</location>
        <topology evidence="1">Multi-pass membrane protein</topology>
    </subcellularLocation>
</comment>